<feature type="compositionally biased region" description="Low complexity" evidence="3">
    <location>
        <begin position="386"/>
        <end position="400"/>
    </location>
</feature>
<dbReference type="GO" id="GO:0005886">
    <property type="term" value="C:plasma membrane"/>
    <property type="evidence" value="ECO:0007669"/>
    <property type="project" value="TreeGrafter"/>
</dbReference>
<evidence type="ECO:0000259" key="5">
    <source>
        <dbReference type="Pfam" id="PF25876"/>
    </source>
</evidence>
<dbReference type="Gene3D" id="2.40.30.170">
    <property type="match status" value="1"/>
</dbReference>
<evidence type="ECO:0000256" key="1">
    <source>
        <dbReference type="ARBA" id="ARBA00004196"/>
    </source>
</evidence>
<reference evidence="9 10" key="1">
    <citation type="submission" date="2016-04" db="EMBL/GenBank/DDBJ databases">
        <title>Reclassification of Paraburkholderia panaciterrae (Farh et al. 2015) Dobritsa &amp; Samadpour 2016 as a later homotypic synonym of Paraburkholderia ginsengiterrae (Farh et al. 2015) Dobritsa &amp; Samadpour 2016.</title>
        <authorList>
            <person name="Dobritsa A.P."/>
            <person name="Kutumbaka K."/>
            <person name="Samadpour M."/>
        </authorList>
    </citation>
    <scope>NUCLEOTIDE SEQUENCE [LARGE SCALE GENOMIC DNA]</scope>
    <source>
        <strain evidence="9 10">DCY85</strain>
    </source>
</reference>
<dbReference type="PROSITE" id="PS51257">
    <property type="entry name" value="PROKAR_LIPOPROTEIN"/>
    <property type="match status" value="1"/>
</dbReference>
<comment type="similarity">
    <text evidence="2">Belongs to the membrane fusion protein (MFP) (TC 8.A.1) family.</text>
</comment>
<dbReference type="EMBL" id="LXKA01000232">
    <property type="protein sequence ID" value="OAJ60154.1"/>
    <property type="molecule type" value="Genomic_DNA"/>
</dbReference>
<evidence type="ECO:0000256" key="3">
    <source>
        <dbReference type="SAM" id="MobiDB-lite"/>
    </source>
</evidence>
<evidence type="ECO:0000259" key="6">
    <source>
        <dbReference type="Pfam" id="PF25917"/>
    </source>
</evidence>
<feature type="domain" description="Multidrug resistance protein MdtA-like alpha-helical hairpin" evidence="5">
    <location>
        <begin position="102"/>
        <end position="170"/>
    </location>
</feature>
<name>A0A1A9N6V0_9BURK</name>
<organism evidence="9 10">
    <name type="scientific">Paraburkholderia ginsengiterrae</name>
    <dbReference type="NCBI Taxonomy" id="1462993"/>
    <lineage>
        <taxon>Bacteria</taxon>
        <taxon>Pseudomonadati</taxon>
        <taxon>Pseudomonadota</taxon>
        <taxon>Betaproteobacteria</taxon>
        <taxon>Burkholderiales</taxon>
        <taxon>Burkholderiaceae</taxon>
        <taxon>Paraburkholderia</taxon>
    </lineage>
</organism>
<evidence type="ECO:0000313" key="9">
    <source>
        <dbReference type="EMBL" id="OAJ60154.1"/>
    </source>
</evidence>
<evidence type="ECO:0000256" key="2">
    <source>
        <dbReference type="ARBA" id="ARBA00009477"/>
    </source>
</evidence>
<feature type="domain" description="Multidrug resistance protein MdtA-like beta-barrel" evidence="7">
    <location>
        <begin position="213"/>
        <end position="301"/>
    </location>
</feature>
<dbReference type="SUPFAM" id="SSF111369">
    <property type="entry name" value="HlyD-like secretion proteins"/>
    <property type="match status" value="1"/>
</dbReference>
<proteinExistence type="inferred from homology"/>
<dbReference type="Gene3D" id="1.10.287.470">
    <property type="entry name" value="Helix hairpin bin"/>
    <property type="match status" value="1"/>
</dbReference>
<feature type="domain" description="Multidrug resistance protein MdtA-like C-terminal permuted SH3" evidence="8">
    <location>
        <begin position="307"/>
        <end position="367"/>
    </location>
</feature>
<dbReference type="Gene3D" id="2.40.420.20">
    <property type="match status" value="1"/>
</dbReference>
<keyword evidence="4" id="KW-0732">Signal</keyword>
<dbReference type="RefSeq" id="WP_064286188.1">
    <property type="nucleotide sequence ID" value="NZ_LXKA01000232.1"/>
</dbReference>
<dbReference type="Pfam" id="PF25917">
    <property type="entry name" value="BSH_RND"/>
    <property type="match status" value="1"/>
</dbReference>
<comment type="caution">
    <text evidence="9">The sequence shown here is derived from an EMBL/GenBank/DDBJ whole genome shotgun (WGS) entry which is preliminary data.</text>
</comment>
<dbReference type="GO" id="GO:0030313">
    <property type="term" value="C:cell envelope"/>
    <property type="evidence" value="ECO:0007669"/>
    <property type="project" value="UniProtKB-SubCell"/>
</dbReference>
<dbReference type="Pfam" id="PF25876">
    <property type="entry name" value="HH_MFP_RND"/>
    <property type="match status" value="1"/>
</dbReference>
<dbReference type="InterPro" id="IPR058625">
    <property type="entry name" value="MdtA-like_BSH"/>
</dbReference>
<dbReference type="AlphaFoldDB" id="A0A1A9N6V0"/>
<dbReference type="Pfam" id="PF25944">
    <property type="entry name" value="Beta-barrel_RND"/>
    <property type="match status" value="1"/>
</dbReference>
<dbReference type="GO" id="GO:0022857">
    <property type="term" value="F:transmembrane transporter activity"/>
    <property type="evidence" value="ECO:0007669"/>
    <property type="project" value="InterPro"/>
</dbReference>
<dbReference type="FunFam" id="2.40.420.20:FF:000001">
    <property type="entry name" value="Efflux RND transporter periplasmic adaptor subunit"/>
    <property type="match status" value="1"/>
</dbReference>
<dbReference type="InterPro" id="IPR058624">
    <property type="entry name" value="MdtA-like_HH"/>
</dbReference>
<dbReference type="Pfam" id="PF25967">
    <property type="entry name" value="RND-MFP_C"/>
    <property type="match status" value="1"/>
</dbReference>
<gene>
    <name evidence="9" type="ORF">A6V37_25750</name>
</gene>
<sequence length="400" mass="42078">MKSLPTSVPVLCASLCLLALAACTKSKPPAPPPPQVAVTTAHPQTVPLTRQFVGRLSPYYSANVTARVSGVLVKRAYAEGSQVRQGQVLFEIDPSYYKAQLDNDIAQQALDQATYVNNHITAERNRKLLPIGSVSQQTVDNSNAAERSAAAKVQADQALVQSARISVGYTRVTSPISGIAGQQQVTVGAVVGSSTTDAGTSGTLLTTVQQVDPVYVNFTISAADLITLRQSQGSGSVALAQQDSTTVQVSLPNGTPYEHTGKLDFSDPAVNATTGTVNLRALVANPQHLLLPGMYVTLVVRFGQQNNVFLIPQQALLRDTQGAYLLVVGQDGKVVRKNVETNASLGNDWIVTKGIAEGDRVIVTGVQVAHEGMQVNASPWQPPAQPLAAASDSQPASAAH</sequence>
<evidence type="ECO:0000259" key="7">
    <source>
        <dbReference type="Pfam" id="PF25944"/>
    </source>
</evidence>
<evidence type="ECO:0000256" key="4">
    <source>
        <dbReference type="SAM" id="SignalP"/>
    </source>
</evidence>
<dbReference type="OrthoDB" id="9783047at2"/>
<dbReference type="STRING" id="1462993.A6V36_28150"/>
<comment type="subcellular location">
    <subcellularLocation>
        <location evidence="1">Cell envelope</location>
    </subcellularLocation>
</comment>
<protein>
    <submittedName>
        <fullName evidence="9">Efflux transporter periplasmic adaptor subunit</fullName>
    </submittedName>
</protein>
<dbReference type="InterPro" id="IPR058627">
    <property type="entry name" value="MdtA-like_C"/>
</dbReference>
<dbReference type="NCBIfam" id="TIGR01730">
    <property type="entry name" value="RND_mfp"/>
    <property type="match status" value="1"/>
</dbReference>
<evidence type="ECO:0000313" key="10">
    <source>
        <dbReference type="Proteomes" id="UP000078116"/>
    </source>
</evidence>
<dbReference type="InterPro" id="IPR006143">
    <property type="entry name" value="RND_pump_MFP"/>
</dbReference>
<dbReference type="Proteomes" id="UP000078116">
    <property type="component" value="Unassembled WGS sequence"/>
</dbReference>
<evidence type="ECO:0000259" key="8">
    <source>
        <dbReference type="Pfam" id="PF25967"/>
    </source>
</evidence>
<feature type="region of interest" description="Disordered" evidence="3">
    <location>
        <begin position="377"/>
        <end position="400"/>
    </location>
</feature>
<feature type="signal peptide" evidence="4">
    <location>
        <begin position="1"/>
        <end position="21"/>
    </location>
</feature>
<dbReference type="Gene3D" id="2.40.50.100">
    <property type="match status" value="1"/>
</dbReference>
<dbReference type="PANTHER" id="PTHR30158">
    <property type="entry name" value="ACRA/E-RELATED COMPONENT OF DRUG EFFLUX TRANSPORTER"/>
    <property type="match status" value="1"/>
</dbReference>
<feature type="chain" id="PRO_5008393617" evidence="4">
    <location>
        <begin position="22"/>
        <end position="400"/>
    </location>
</feature>
<dbReference type="GO" id="GO:0046677">
    <property type="term" value="P:response to antibiotic"/>
    <property type="evidence" value="ECO:0007669"/>
    <property type="project" value="TreeGrafter"/>
</dbReference>
<feature type="domain" description="Multidrug resistance protein MdtA-like barrel-sandwich hybrid" evidence="6">
    <location>
        <begin position="62"/>
        <end position="197"/>
    </location>
</feature>
<dbReference type="PANTHER" id="PTHR30158:SF3">
    <property type="entry name" value="MULTIDRUG EFFLUX PUMP SUBUNIT ACRA-RELATED"/>
    <property type="match status" value="1"/>
</dbReference>
<dbReference type="InterPro" id="IPR058626">
    <property type="entry name" value="MdtA-like_b-barrel"/>
</dbReference>
<accession>A0A1A9N6V0</accession>